<dbReference type="Proteomes" id="UP000199400">
    <property type="component" value="Unassembled WGS sequence"/>
</dbReference>
<reference evidence="3" key="1">
    <citation type="submission" date="2016-10" db="EMBL/GenBank/DDBJ databases">
        <authorList>
            <person name="Varghese N."/>
            <person name="Submissions S."/>
        </authorList>
    </citation>
    <scope>NUCLEOTIDE SEQUENCE [LARGE SCALE GENOMIC DNA]</scope>
    <source>
        <strain evidence="3">ATCC 25963</strain>
    </source>
</reference>
<keyword evidence="3" id="KW-1185">Reference proteome</keyword>
<proteinExistence type="predicted"/>
<sequence length="244" mass="24592">MIIDRIAIILTALLIGACPGEKNDTDATAGPTTGGDETGTASESASSTDGASTDGTSEPTTTGSPTTPATSGESDSTSPGETSTGEPPDATVCQKYCVMLAKCVGLTPEEAASCPEDCEAELAELAGECRAAATATMACHAGLTCQQLEDLEQGEEGPCTDEAIAQEDVCGFGNTCSIGGGGGDGMCEWSRECAGEPTMTMRCDEAACECFEDEVKFGECASEPVCDDPDLLEAKALSCCGIGA</sequence>
<organism evidence="2 3">
    <name type="scientific">Nannocystis exedens</name>
    <dbReference type="NCBI Taxonomy" id="54"/>
    <lineage>
        <taxon>Bacteria</taxon>
        <taxon>Pseudomonadati</taxon>
        <taxon>Myxococcota</taxon>
        <taxon>Polyangia</taxon>
        <taxon>Nannocystales</taxon>
        <taxon>Nannocystaceae</taxon>
        <taxon>Nannocystis</taxon>
    </lineage>
</organism>
<evidence type="ECO:0000313" key="3">
    <source>
        <dbReference type="Proteomes" id="UP000199400"/>
    </source>
</evidence>
<dbReference type="RefSeq" id="WP_143141484.1">
    <property type="nucleotide sequence ID" value="NZ_FOMX01000066.1"/>
</dbReference>
<protein>
    <submittedName>
        <fullName evidence="2">Uncharacterized protein</fullName>
    </submittedName>
</protein>
<dbReference type="EMBL" id="FOMX01000066">
    <property type="protein sequence ID" value="SFF41268.1"/>
    <property type="molecule type" value="Genomic_DNA"/>
</dbReference>
<gene>
    <name evidence="2" type="ORF">SAMN02745121_08699</name>
</gene>
<feature type="region of interest" description="Disordered" evidence="1">
    <location>
        <begin position="20"/>
        <end position="88"/>
    </location>
</feature>
<dbReference type="AlphaFoldDB" id="A0A1I2II01"/>
<feature type="compositionally biased region" description="Polar residues" evidence="1">
    <location>
        <begin position="75"/>
        <end position="85"/>
    </location>
</feature>
<feature type="compositionally biased region" description="Low complexity" evidence="1">
    <location>
        <begin position="38"/>
        <end position="74"/>
    </location>
</feature>
<dbReference type="PROSITE" id="PS51257">
    <property type="entry name" value="PROKAR_LIPOPROTEIN"/>
    <property type="match status" value="1"/>
</dbReference>
<accession>A0A1I2II01</accession>
<evidence type="ECO:0000313" key="2">
    <source>
        <dbReference type="EMBL" id="SFF41268.1"/>
    </source>
</evidence>
<dbReference type="STRING" id="54.SAMN02745121_08699"/>
<evidence type="ECO:0000256" key="1">
    <source>
        <dbReference type="SAM" id="MobiDB-lite"/>
    </source>
</evidence>
<name>A0A1I2II01_9BACT</name>